<dbReference type="Proteomes" id="UP000800094">
    <property type="component" value="Unassembled WGS sequence"/>
</dbReference>
<dbReference type="GeneID" id="54579446"/>
<feature type="compositionally biased region" description="Low complexity" evidence="1">
    <location>
        <begin position="240"/>
        <end position="249"/>
    </location>
</feature>
<feature type="compositionally biased region" description="Low complexity" evidence="1">
    <location>
        <begin position="607"/>
        <end position="616"/>
    </location>
</feature>
<dbReference type="PANTHER" id="PTHR38887:SF1">
    <property type="entry name" value="RAS MODIFICATION PROTEIN ERF4"/>
    <property type="match status" value="1"/>
</dbReference>
<feature type="region of interest" description="Disordered" evidence="1">
    <location>
        <begin position="1"/>
        <end position="71"/>
    </location>
</feature>
<proteinExistence type="predicted"/>
<dbReference type="OrthoDB" id="3068835at2759"/>
<feature type="region of interest" description="Disordered" evidence="1">
    <location>
        <begin position="399"/>
        <end position="528"/>
    </location>
</feature>
<feature type="compositionally biased region" description="Basic residues" evidence="1">
    <location>
        <begin position="216"/>
        <end position="226"/>
    </location>
</feature>
<keyword evidence="3" id="KW-1185">Reference proteome</keyword>
<feature type="region of interest" description="Disordered" evidence="1">
    <location>
        <begin position="546"/>
        <end position="565"/>
    </location>
</feature>
<evidence type="ECO:0000313" key="2">
    <source>
        <dbReference type="EMBL" id="KAF2246563.1"/>
    </source>
</evidence>
<feature type="compositionally biased region" description="Basic and acidic residues" evidence="1">
    <location>
        <begin position="644"/>
        <end position="667"/>
    </location>
</feature>
<feature type="compositionally biased region" description="Gly residues" evidence="1">
    <location>
        <begin position="513"/>
        <end position="528"/>
    </location>
</feature>
<feature type="compositionally biased region" description="Acidic residues" evidence="1">
    <location>
        <begin position="688"/>
        <end position="697"/>
    </location>
</feature>
<feature type="region of interest" description="Disordered" evidence="1">
    <location>
        <begin position="769"/>
        <end position="795"/>
    </location>
</feature>
<feature type="region of interest" description="Disordered" evidence="1">
    <location>
        <begin position="203"/>
        <end position="249"/>
    </location>
</feature>
<sequence>MADKPTSNLNVHAPPPSTTPASVSNAPFTPRSSTFPDDLDSDSEDVFEPTPVHSPSGPHYDDLPPSYDEAQQQALHDARNGVPPLNPENLEMHRLALNEGYSVPQGAEVHAHRATAAEIEQENRRNASGLGMNVPVQQLGASEQIPVGVVRSGNTTSTLPLDPTSVLLSTALEFTKHEPDADSRYAPRLTRCVAIPQVSVPSSERAARRGRECGRRGVRRTGRGGGRRGDRQMSMPGQWPESSSVETLPTETEEPVQFFRAYAKALHAHSIRPAEFLDFLDGLNALCAAMGTTPADLVNAEENGNPDVDVVRNYINATNEAFFAPRGLRVSLRSLSTLMDAIKIPEERGQRAGAVVSVLDNKSTPDRRAQALHPWIEALETNVPAPSIAALVLKDMAQRFGGPPQMQGQTTANEGPNPAEAEKRAAEAQDSDPPHSLPPEPQPAQAGPGWPPLGGWRGHGSWNRGRQHGRGWGPFGPPGWGPFGPPGFGPHGPPGFGPHGPPGFGPHGPPGHGPWGGPGRGPWGAHRGGWGGHGCGVGAGVGAGAGAGARGPGGEQPQNPWEEWGKSIGKWGEEFGKKMEVWGEQFGKRAEAWGDGVASRGSGSGPPGEQAGAAGPNSVELHGLQAESSANGLAGQETGVLRDNGAEEAKSKNERKAKEKAGKKASKDDDDDDDASSISSDSSSNSDSDSDSEDEEKYPDTDAIFLQRVREINTAAESSLSKGKKTSQEIERERSLAIEKACRDKDALEVKVKEKRMKRAVWREFRDKKRAAKKEHREKKRAMRRTGVGKKSKEWKELKKGYRERKREGQGKGMVWVVVENLD</sequence>
<dbReference type="RefSeq" id="XP_033681567.1">
    <property type="nucleotide sequence ID" value="XM_033826116.1"/>
</dbReference>
<organism evidence="2 3">
    <name type="scientific">Trematosphaeria pertusa</name>
    <dbReference type="NCBI Taxonomy" id="390896"/>
    <lineage>
        <taxon>Eukaryota</taxon>
        <taxon>Fungi</taxon>
        <taxon>Dikarya</taxon>
        <taxon>Ascomycota</taxon>
        <taxon>Pezizomycotina</taxon>
        <taxon>Dothideomycetes</taxon>
        <taxon>Pleosporomycetidae</taxon>
        <taxon>Pleosporales</taxon>
        <taxon>Massarineae</taxon>
        <taxon>Trematosphaeriaceae</taxon>
        <taxon>Trematosphaeria</taxon>
    </lineage>
</organism>
<gene>
    <name evidence="2" type="ORF">BU26DRAFT_49249</name>
</gene>
<accession>A0A6A6IAP5</accession>
<evidence type="ECO:0000313" key="3">
    <source>
        <dbReference type="Proteomes" id="UP000800094"/>
    </source>
</evidence>
<dbReference type="PANTHER" id="PTHR38887">
    <property type="entry name" value="CHROMOSOME 21, WHOLE GENOME SHOTGUN SEQUENCE"/>
    <property type="match status" value="1"/>
</dbReference>
<feature type="compositionally biased region" description="Low complexity" evidence="1">
    <location>
        <begin position="676"/>
        <end position="687"/>
    </location>
</feature>
<dbReference type="AlphaFoldDB" id="A0A6A6IAP5"/>
<feature type="compositionally biased region" description="Basic and acidic residues" evidence="1">
    <location>
        <begin position="205"/>
        <end position="215"/>
    </location>
</feature>
<name>A0A6A6IAP5_9PLEO</name>
<evidence type="ECO:0000256" key="1">
    <source>
        <dbReference type="SAM" id="MobiDB-lite"/>
    </source>
</evidence>
<feature type="compositionally biased region" description="Pro residues" evidence="1">
    <location>
        <begin position="475"/>
        <end position="512"/>
    </location>
</feature>
<feature type="compositionally biased region" description="Basic residues" evidence="1">
    <location>
        <begin position="769"/>
        <end position="790"/>
    </location>
</feature>
<reference evidence="2" key="1">
    <citation type="journal article" date="2020" name="Stud. Mycol.">
        <title>101 Dothideomycetes genomes: a test case for predicting lifestyles and emergence of pathogens.</title>
        <authorList>
            <person name="Haridas S."/>
            <person name="Albert R."/>
            <person name="Binder M."/>
            <person name="Bloem J."/>
            <person name="Labutti K."/>
            <person name="Salamov A."/>
            <person name="Andreopoulos B."/>
            <person name="Baker S."/>
            <person name="Barry K."/>
            <person name="Bills G."/>
            <person name="Bluhm B."/>
            <person name="Cannon C."/>
            <person name="Castanera R."/>
            <person name="Culley D."/>
            <person name="Daum C."/>
            <person name="Ezra D."/>
            <person name="Gonzalez J."/>
            <person name="Henrissat B."/>
            <person name="Kuo A."/>
            <person name="Liang C."/>
            <person name="Lipzen A."/>
            <person name="Lutzoni F."/>
            <person name="Magnuson J."/>
            <person name="Mondo S."/>
            <person name="Nolan M."/>
            <person name="Ohm R."/>
            <person name="Pangilinan J."/>
            <person name="Park H.-J."/>
            <person name="Ramirez L."/>
            <person name="Alfaro M."/>
            <person name="Sun H."/>
            <person name="Tritt A."/>
            <person name="Yoshinaga Y."/>
            <person name="Zwiers L.-H."/>
            <person name="Turgeon B."/>
            <person name="Goodwin S."/>
            <person name="Spatafora J."/>
            <person name="Crous P."/>
            <person name="Grigoriev I."/>
        </authorList>
    </citation>
    <scope>NUCLEOTIDE SEQUENCE</scope>
    <source>
        <strain evidence="2">CBS 122368</strain>
    </source>
</reference>
<feature type="compositionally biased region" description="Polar residues" evidence="1">
    <location>
        <begin position="1"/>
        <end position="10"/>
    </location>
</feature>
<feature type="compositionally biased region" description="Acidic residues" evidence="1">
    <location>
        <begin position="37"/>
        <end position="47"/>
    </location>
</feature>
<feature type="region of interest" description="Disordered" evidence="1">
    <location>
        <begin position="586"/>
        <end position="706"/>
    </location>
</feature>
<dbReference type="EMBL" id="ML987198">
    <property type="protein sequence ID" value="KAF2246563.1"/>
    <property type="molecule type" value="Genomic_DNA"/>
</dbReference>
<dbReference type="InterPro" id="IPR053221">
    <property type="entry name" value="Burnettramic_acid_biosynth"/>
</dbReference>
<protein>
    <submittedName>
        <fullName evidence="2">Uncharacterized protein</fullName>
    </submittedName>
</protein>